<dbReference type="Proteomes" id="UP000007800">
    <property type="component" value="Unassembled WGS sequence"/>
</dbReference>
<dbReference type="OrthoDB" id="538223at2759"/>
<keyword evidence="1 3" id="KW-0853">WD repeat</keyword>
<dbReference type="Pfam" id="PF00400">
    <property type="entry name" value="WD40"/>
    <property type="match status" value="3"/>
</dbReference>
<dbReference type="InterPro" id="IPR019775">
    <property type="entry name" value="WD40_repeat_CS"/>
</dbReference>
<keyword evidence="5" id="KW-1185">Reference proteome</keyword>
<dbReference type="InterPro" id="IPR001680">
    <property type="entry name" value="WD40_rpt"/>
</dbReference>
<dbReference type="PANTHER" id="PTHR16266:SF17">
    <property type="entry name" value="BRWD3"/>
    <property type="match status" value="1"/>
</dbReference>
<gene>
    <name evidence="4" type="ORF">Pmar_PMAR006732</name>
</gene>
<dbReference type="InterPro" id="IPR015943">
    <property type="entry name" value="WD40/YVTN_repeat-like_dom_sf"/>
</dbReference>
<dbReference type="AlphaFoldDB" id="C5K6C0"/>
<reference evidence="4 5" key="1">
    <citation type="submission" date="2008-07" db="EMBL/GenBank/DDBJ databases">
        <authorList>
            <person name="El-Sayed N."/>
            <person name="Caler E."/>
            <person name="Inman J."/>
            <person name="Amedeo P."/>
            <person name="Hass B."/>
            <person name="Wortman J."/>
        </authorList>
    </citation>
    <scope>NUCLEOTIDE SEQUENCE [LARGE SCALE GENOMIC DNA]</scope>
    <source>
        <strain evidence="5">ATCC 50983 / TXsc</strain>
    </source>
</reference>
<accession>C5K6C0</accession>
<dbReference type="InterPro" id="IPR036322">
    <property type="entry name" value="WD40_repeat_dom_sf"/>
</dbReference>
<dbReference type="PANTHER" id="PTHR16266">
    <property type="entry name" value="WD REPEAT DOMAIN 9"/>
    <property type="match status" value="1"/>
</dbReference>
<dbReference type="GO" id="GO:0006357">
    <property type="term" value="P:regulation of transcription by RNA polymerase II"/>
    <property type="evidence" value="ECO:0007669"/>
    <property type="project" value="TreeGrafter"/>
</dbReference>
<dbReference type="RefSeq" id="XP_002788044.1">
    <property type="nucleotide sequence ID" value="XM_002787998.1"/>
</dbReference>
<feature type="repeat" description="WD" evidence="3">
    <location>
        <begin position="10"/>
        <end position="51"/>
    </location>
</feature>
<keyword evidence="2" id="KW-0677">Repeat</keyword>
<dbReference type="InterPro" id="IPR052060">
    <property type="entry name" value="Bromo_WD_repeat"/>
</dbReference>
<dbReference type="SUPFAM" id="SSF50978">
    <property type="entry name" value="WD40 repeat-like"/>
    <property type="match status" value="1"/>
</dbReference>
<dbReference type="PROSITE" id="PS00678">
    <property type="entry name" value="WD_REPEATS_1"/>
    <property type="match status" value="1"/>
</dbReference>
<dbReference type="GO" id="GO:0008360">
    <property type="term" value="P:regulation of cell shape"/>
    <property type="evidence" value="ECO:0007669"/>
    <property type="project" value="TreeGrafter"/>
</dbReference>
<evidence type="ECO:0000256" key="1">
    <source>
        <dbReference type="ARBA" id="ARBA00022574"/>
    </source>
</evidence>
<dbReference type="EMBL" id="GG670888">
    <property type="protein sequence ID" value="EER19840.1"/>
    <property type="molecule type" value="Genomic_DNA"/>
</dbReference>
<dbReference type="GO" id="GO:0005634">
    <property type="term" value="C:nucleus"/>
    <property type="evidence" value="ECO:0007669"/>
    <property type="project" value="TreeGrafter"/>
</dbReference>
<proteinExistence type="predicted"/>
<dbReference type="InParanoid" id="C5K6C0"/>
<organism evidence="5">
    <name type="scientific">Perkinsus marinus (strain ATCC 50983 / TXsc)</name>
    <dbReference type="NCBI Taxonomy" id="423536"/>
    <lineage>
        <taxon>Eukaryota</taxon>
        <taxon>Sar</taxon>
        <taxon>Alveolata</taxon>
        <taxon>Perkinsozoa</taxon>
        <taxon>Perkinsea</taxon>
        <taxon>Perkinsida</taxon>
        <taxon>Perkinsidae</taxon>
        <taxon>Perkinsus</taxon>
    </lineage>
</organism>
<dbReference type="Gene3D" id="2.130.10.10">
    <property type="entry name" value="YVTN repeat-like/Quinoprotein amine dehydrogenase"/>
    <property type="match status" value="1"/>
</dbReference>
<evidence type="ECO:0000256" key="2">
    <source>
        <dbReference type="ARBA" id="ARBA00022737"/>
    </source>
</evidence>
<name>C5K6C0_PERM5</name>
<protein>
    <submittedName>
        <fullName evidence="4">WD repeat domain containing protein</fullName>
    </submittedName>
</protein>
<evidence type="ECO:0000313" key="5">
    <source>
        <dbReference type="Proteomes" id="UP000007800"/>
    </source>
</evidence>
<evidence type="ECO:0000256" key="3">
    <source>
        <dbReference type="PROSITE-ProRule" id="PRU00221"/>
    </source>
</evidence>
<dbReference type="GO" id="GO:0007010">
    <property type="term" value="P:cytoskeleton organization"/>
    <property type="evidence" value="ECO:0007669"/>
    <property type="project" value="TreeGrafter"/>
</dbReference>
<dbReference type="PROSITE" id="PS50082">
    <property type="entry name" value="WD_REPEATS_2"/>
    <property type="match status" value="1"/>
</dbReference>
<dbReference type="GeneID" id="9058352"/>
<dbReference type="SMART" id="SM00320">
    <property type="entry name" value="WD40"/>
    <property type="match status" value="3"/>
</dbReference>
<evidence type="ECO:0000313" key="4">
    <source>
        <dbReference type="EMBL" id="EER19840.1"/>
    </source>
</evidence>
<sequence length="146" mass="16266">MVCIRSSYTSTRNSSVMYCVRFACNSRVIVTGGDDYRLRVWETKTGRLKSTLAGHTGEVMETAVNYCDTIIASSATDKTVSDEDQQSRPLTTLQFTAEVHFMAFSPSKDHEQVFITVTCDGGIFIWDLTTVTRDNGGEVLSAYCKY</sequence>